<dbReference type="PANTHER" id="PTHR30543">
    <property type="entry name" value="CHROMATE REDUCTASE"/>
    <property type="match status" value="1"/>
</dbReference>
<dbReference type="Gene3D" id="3.40.50.360">
    <property type="match status" value="1"/>
</dbReference>
<dbReference type="Proteomes" id="UP000239007">
    <property type="component" value="Unassembled WGS sequence"/>
</dbReference>
<proteinExistence type="predicted"/>
<organism evidence="4 5">
    <name type="scientific">Psychrosphaera saromensis</name>
    <dbReference type="NCBI Taxonomy" id="716813"/>
    <lineage>
        <taxon>Bacteria</taxon>
        <taxon>Pseudomonadati</taxon>
        <taxon>Pseudomonadota</taxon>
        <taxon>Gammaproteobacteria</taxon>
        <taxon>Alteromonadales</taxon>
        <taxon>Pseudoalteromonadaceae</taxon>
        <taxon>Psychrosphaera</taxon>
    </lineage>
</organism>
<comment type="caution">
    <text evidence="4">The sequence shown here is derived from an EMBL/GenBank/DDBJ whole genome shotgun (WGS) entry which is preliminary data.</text>
</comment>
<dbReference type="OrthoDB" id="5767802at2"/>
<dbReference type="InterPro" id="IPR050712">
    <property type="entry name" value="NAD(P)H-dep_reductase"/>
</dbReference>
<evidence type="ECO:0000259" key="3">
    <source>
        <dbReference type="Pfam" id="PF03358"/>
    </source>
</evidence>
<comment type="cofactor">
    <cofactor evidence="1">
        <name>FMN</name>
        <dbReference type="ChEBI" id="CHEBI:58210"/>
    </cofactor>
</comment>
<name>A0A2S7UT36_9GAMM</name>
<accession>A0A2S7UT36</accession>
<dbReference type="Pfam" id="PF03358">
    <property type="entry name" value="FMN_red"/>
    <property type="match status" value="1"/>
</dbReference>
<feature type="domain" description="NADPH-dependent FMN reductase-like" evidence="3">
    <location>
        <begin position="5"/>
        <end position="150"/>
    </location>
</feature>
<dbReference type="RefSeq" id="WP_105051149.1">
    <property type="nucleotide sequence ID" value="NZ_BMYG01000004.1"/>
</dbReference>
<keyword evidence="2" id="KW-0285">Flavoprotein</keyword>
<dbReference type="AlphaFoldDB" id="A0A2S7UT36"/>
<evidence type="ECO:0000313" key="4">
    <source>
        <dbReference type="EMBL" id="PQJ52682.1"/>
    </source>
</evidence>
<dbReference type="InterPro" id="IPR005025">
    <property type="entry name" value="FMN_Rdtase-like_dom"/>
</dbReference>
<evidence type="ECO:0000313" key="5">
    <source>
        <dbReference type="Proteomes" id="UP000239007"/>
    </source>
</evidence>
<dbReference type="SUPFAM" id="SSF52218">
    <property type="entry name" value="Flavoproteins"/>
    <property type="match status" value="1"/>
</dbReference>
<reference evidence="4 5" key="1">
    <citation type="submission" date="2016-12" db="EMBL/GenBank/DDBJ databases">
        <title>Diversity of luminous bacteria.</title>
        <authorList>
            <person name="Yoshizawa S."/>
            <person name="Kogure K."/>
        </authorList>
    </citation>
    <scope>NUCLEOTIDE SEQUENCE [LARGE SCALE GENOMIC DNA]</scope>
    <source>
        <strain evidence="4 5">SA4-48</strain>
    </source>
</reference>
<dbReference type="EMBL" id="MSCH01000003">
    <property type="protein sequence ID" value="PQJ52682.1"/>
    <property type="molecule type" value="Genomic_DNA"/>
</dbReference>
<dbReference type="GO" id="GO:0005829">
    <property type="term" value="C:cytosol"/>
    <property type="evidence" value="ECO:0007669"/>
    <property type="project" value="TreeGrafter"/>
</dbReference>
<gene>
    <name evidence="4" type="ORF">BTO11_02790</name>
</gene>
<dbReference type="GO" id="GO:0010181">
    <property type="term" value="F:FMN binding"/>
    <property type="evidence" value="ECO:0007669"/>
    <property type="project" value="TreeGrafter"/>
</dbReference>
<sequence>MEKLKILALSGSLRKVSYNTAAIHALKSLASSHVGAGVNAGVSVDIVVGDISELPLFNPDRENEHIPALEKLKSSLNDCAGLILATPEYAHGISGPLKNALDWLVSSAEFPNTPIMLINTSPRASHAQESLREVLVTMSGNIIEQACVSIPLLGSELDSIGITKNEELANLLTKALVEFCIAIEA</sequence>
<dbReference type="PANTHER" id="PTHR30543:SF21">
    <property type="entry name" value="NAD(P)H-DEPENDENT FMN REDUCTASE LOT6"/>
    <property type="match status" value="1"/>
</dbReference>
<protein>
    <submittedName>
        <fullName evidence="4">FMN reductase</fullName>
    </submittedName>
</protein>
<evidence type="ECO:0000256" key="1">
    <source>
        <dbReference type="ARBA" id="ARBA00001917"/>
    </source>
</evidence>
<dbReference type="InterPro" id="IPR029039">
    <property type="entry name" value="Flavoprotein-like_sf"/>
</dbReference>
<keyword evidence="5" id="KW-1185">Reference proteome</keyword>
<keyword evidence="2" id="KW-0288">FMN</keyword>
<dbReference type="GO" id="GO:0016491">
    <property type="term" value="F:oxidoreductase activity"/>
    <property type="evidence" value="ECO:0007669"/>
    <property type="project" value="InterPro"/>
</dbReference>
<evidence type="ECO:0000256" key="2">
    <source>
        <dbReference type="ARBA" id="ARBA00022643"/>
    </source>
</evidence>